<evidence type="ECO:0000259" key="1">
    <source>
        <dbReference type="Pfam" id="PF00646"/>
    </source>
</evidence>
<dbReference type="InterPro" id="IPR001810">
    <property type="entry name" value="F-box_dom"/>
</dbReference>
<dbReference type="Pfam" id="PF00646">
    <property type="entry name" value="F-box"/>
    <property type="match status" value="1"/>
</dbReference>
<dbReference type="Proteomes" id="UP001432027">
    <property type="component" value="Unassembled WGS sequence"/>
</dbReference>
<reference evidence="2" key="1">
    <citation type="submission" date="2023-10" db="EMBL/GenBank/DDBJ databases">
        <title>Genome assembly of Pristionchus species.</title>
        <authorList>
            <person name="Yoshida K."/>
            <person name="Sommer R.J."/>
        </authorList>
    </citation>
    <scope>NUCLEOTIDE SEQUENCE</scope>
    <source>
        <strain evidence="2">RS0144</strain>
    </source>
</reference>
<feature type="non-terminal residue" evidence="2">
    <location>
        <position position="195"/>
    </location>
</feature>
<dbReference type="CDD" id="cd09917">
    <property type="entry name" value="F-box_SF"/>
    <property type="match status" value="1"/>
</dbReference>
<evidence type="ECO:0000313" key="2">
    <source>
        <dbReference type="EMBL" id="GMS78148.1"/>
    </source>
</evidence>
<gene>
    <name evidence="2" type="ORF">PENTCL1PPCAC_323</name>
</gene>
<dbReference type="SUPFAM" id="SSF81383">
    <property type="entry name" value="F-box domain"/>
    <property type="match status" value="1"/>
</dbReference>
<dbReference type="AlphaFoldDB" id="A0AAV5SBY8"/>
<feature type="domain" description="F-box" evidence="1">
    <location>
        <begin position="64"/>
        <end position="100"/>
    </location>
</feature>
<name>A0AAV5SBY8_9BILA</name>
<feature type="non-terminal residue" evidence="2">
    <location>
        <position position="1"/>
    </location>
</feature>
<protein>
    <recommendedName>
        <fullName evidence="1">F-box domain-containing protein</fullName>
    </recommendedName>
</protein>
<sequence length="195" mass="22474">NRPKLETTLENNLLKLVARLAAKKRAFPDSHANSSTNFCLSNDDQAYDAKPFEMTTILGEKDIISTLPDDCLISVLSHLDRDSFETMGCVNQKMHSIASHDGWTKPRRPIDSIVLLQDQKFRTIHVNPVKKEDYCLMFESNSSGEDFKKRFKGSYDYRDHMFSINPNVSEIPEKFFKTVQEINSKHCSQKLEILR</sequence>
<dbReference type="EMBL" id="BTSX01000001">
    <property type="protein sequence ID" value="GMS78148.1"/>
    <property type="molecule type" value="Genomic_DNA"/>
</dbReference>
<dbReference type="InterPro" id="IPR036047">
    <property type="entry name" value="F-box-like_dom_sf"/>
</dbReference>
<evidence type="ECO:0000313" key="3">
    <source>
        <dbReference type="Proteomes" id="UP001432027"/>
    </source>
</evidence>
<organism evidence="2 3">
    <name type="scientific">Pristionchus entomophagus</name>
    <dbReference type="NCBI Taxonomy" id="358040"/>
    <lineage>
        <taxon>Eukaryota</taxon>
        <taxon>Metazoa</taxon>
        <taxon>Ecdysozoa</taxon>
        <taxon>Nematoda</taxon>
        <taxon>Chromadorea</taxon>
        <taxon>Rhabditida</taxon>
        <taxon>Rhabditina</taxon>
        <taxon>Diplogasteromorpha</taxon>
        <taxon>Diplogasteroidea</taxon>
        <taxon>Neodiplogasteridae</taxon>
        <taxon>Pristionchus</taxon>
    </lineage>
</organism>
<accession>A0AAV5SBY8</accession>
<proteinExistence type="predicted"/>
<comment type="caution">
    <text evidence="2">The sequence shown here is derived from an EMBL/GenBank/DDBJ whole genome shotgun (WGS) entry which is preliminary data.</text>
</comment>
<dbReference type="Gene3D" id="1.20.1280.50">
    <property type="match status" value="1"/>
</dbReference>
<keyword evidence="3" id="KW-1185">Reference proteome</keyword>